<dbReference type="SUPFAM" id="SSF53720">
    <property type="entry name" value="ALDH-like"/>
    <property type="match status" value="1"/>
</dbReference>
<dbReference type="InterPro" id="IPR016163">
    <property type="entry name" value="Ald_DH_C"/>
</dbReference>
<dbReference type="PANTHER" id="PTHR11063">
    <property type="entry name" value="GLUTAMATE SEMIALDEHYDE DEHYDROGENASE"/>
    <property type="match status" value="1"/>
</dbReference>
<dbReference type="InterPro" id="IPR016162">
    <property type="entry name" value="Ald_DH_N"/>
</dbReference>
<dbReference type="Gene3D" id="3.40.605.10">
    <property type="entry name" value="Aldehyde Dehydrogenase, Chain A, domain 1"/>
    <property type="match status" value="1"/>
</dbReference>
<reference evidence="4" key="1">
    <citation type="submission" date="2018-04" db="EMBL/GenBank/DDBJ databases">
        <authorList>
            <person name="Cornet L."/>
        </authorList>
    </citation>
    <scope>NUCLEOTIDE SEQUENCE [LARGE SCALE GENOMIC DNA]</scope>
</reference>
<dbReference type="InterPro" id="IPR015590">
    <property type="entry name" value="Aldehyde_DH_dom"/>
</dbReference>
<evidence type="ECO:0000313" key="3">
    <source>
        <dbReference type="EMBL" id="PZO22431.1"/>
    </source>
</evidence>
<dbReference type="Proteomes" id="UP000249354">
    <property type="component" value="Unassembled WGS sequence"/>
</dbReference>
<feature type="domain" description="Aldehyde dehydrogenase" evidence="2">
    <location>
        <begin position="11"/>
        <end position="277"/>
    </location>
</feature>
<comment type="caution">
    <text evidence="3">The sequence shown here is derived from an EMBL/GenBank/DDBJ whole genome shotgun (WGS) entry which is preliminary data.</text>
</comment>
<accession>A0A2W4WE40</accession>
<proteinExistence type="predicted"/>
<dbReference type="Pfam" id="PF00171">
    <property type="entry name" value="Aldedh"/>
    <property type="match status" value="1"/>
</dbReference>
<dbReference type="InterPro" id="IPR016161">
    <property type="entry name" value="Ald_DH/histidinol_DH"/>
</dbReference>
<dbReference type="EMBL" id="QBMC01000010">
    <property type="protein sequence ID" value="PZO22431.1"/>
    <property type="molecule type" value="Genomic_DNA"/>
</dbReference>
<evidence type="ECO:0000259" key="2">
    <source>
        <dbReference type="Pfam" id="PF00171"/>
    </source>
</evidence>
<reference evidence="3 4" key="2">
    <citation type="submission" date="2018-06" db="EMBL/GenBank/DDBJ databases">
        <title>Metagenomic assembly of (sub)arctic Cyanobacteria and their associated microbiome from non-axenic cultures.</title>
        <authorList>
            <person name="Baurain D."/>
        </authorList>
    </citation>
    <scope>NUCLEOTIDE SEQUENCE [LARGE SCALE GENOMIC DNA]</scope>
    <source>
        <strain evidence="3">ULC129bin1</strain>
    </source>
</reference>
<dbReference type="Gene3D" id="3.40.309.10">
    <property type="entry name" value="Aldehyde Dehydrogenase, Chain A, domain 2"/>
    <property type="match status" value="1"/>
</dbReference>
<name>A0A2W4WE40_9CYAN</name>
<dbReference type="InterPro" id="IPR012134">
    <property type="entry name" value="Glu-5-SA_DH"/>
</dbReference>
<dbReference type="AlphaFoldDB" id="A0A2W4WE40"/>
<dbReference type="GO" id="GO:0050661">
    <property type="term" value="F:NADP binding"/>
    <property type="evidence" value="ECO:0007669"/>
    <property type="project" value="InterPro"/>
</dbReference>
<sequence length="419" mass="45439">MAMSSFDLKTALAAVRQSVDQLNSSDRCSKALERMGEAIARRQDDILEANTLDLELSRDMAVPDMVVDWLKLTPERVQTAASILRRLSAVGTAFPGADVGDSDNDYYRTCPLGIVGFIYEAFPDLGAIAAGLCIRTGNALVLKGGGEASHSNQIVADILRQSLEDVDLDPNLILPITSTAEISRVELAQSPDIDLIIPHGRPSLVEQIAQKASGRVIPSRIGNCYLYWAATGNIERVYQMIIESHTGSPDAVNRIEKILIHESHTENTITRLWSRLQAAGFAIRVTRIPSEATTSLEGYGGGNTGVTVEATKPPEWNKAYLKRTLAFRAVKDTAAAIAWINTHSSGHADSIATADYAESRQFMLGCHSASVYINASPQFVRNAKRTGEIALGVSDYKGTTGGLISVAVMRERQRIFHGN</sequence>
<dbReference type="PANTHER" id="PTHR11063:SF8">
    <property type="entry name" value="DELTA-1-PYRROLINE-5-CARBOXYLATE SYNTHASE"/>
    <property type="match status" value="1"/>
</dbReference>
<dbReference type="GO" id="GO:0004350">
    <property type="term" value="F:glutamate-5-semialdehyde dehydrogenase activity"/>
    <property type="evidence" value="ECO:0007669"/>
    <property type="project" value="InterPro"/>
</dbReference>
<protein>
    <submittedName>
        <fullName evidence="3">Gamma-glutamyl-phosphate reductase</fullName>
    </submittedName>
</protein>
<gene>
    <name evidence="3" type="ORF">DCF25_02945</name>
</gene>
<evidence type="ECO:0000313" key="4">
    <source>
        <dbReference type="Proteomes" id="UP000249354"/>
    </source>
</evidence>
<organism evidence="3 4">
    <name type="scientific">Leptolyngbya foveolarum</name>
    <dbReference type="NCBI Taxonomy" id="47253"/>
    <lineage>
        <taxon>Bacteria</taxon>
        <taxon>Bacillati</taxon>
        <taxon>Cyanobacteriota</taxon>
        <taxon>Cyanophyceae</taxon>
        <taxon>Leptolyngbyales</taxon>
        <taxon>Leptolyngbyaceae</taxon>
        <taxon>Leptolyngbya group</taxon>
        <taxon>Leptolyngbya</taxon>
    </lineage>
</organism>
<dbReference type="PIRSF" id="PIRSF000151">
    <property type="entry name" value="GPR"/>
    <property type="match status" value="1"/>
</dbReference>
<keyword evidence="1" id="KW-0560">Oxidoreductase</keyword>
<evidence type="ECO:0000256" key="1">
    <source>
        <dbReference type="ARBA" id="ARBA00023002"/>
    </source>
</evidence>